<evidence type="ECO:0000256" key="1">
    <source>
        <dbReference type="SAM" id="Phobius"/>
    </source>
</evidence>
<dbReference type="Proteomes" id="UP000318242">
    <property type="component" value="Unassembled WGS sequence"/>
</dbReference>
<proteinExistence type="predicted"/>
<evidence type="ECO:0000313" key="3">
    <source>
        <dbReference type="Proteomes" id="UP000318242"/>
    </source>
</evidence>
<comment type="caution">
    <text evidence="2">The sequence shown here is derived from an EMBL/GenBank/DDBJ whole genome shotgun (WGS) entry which is preliminary data.</text>
</comment>
<reference evidence="2 3" key="1">
    <citation type="submission" date="2019-06" db="EMBL/GenBank/DDBJ databases">
        <title>Whole genome shotgun sequence of Vibrio comitans NBRC 102076.</title>
        <authorList>
            <person name="Hosoyama A."/>
            <person name="Uohara A."/>
            <person name="Ohji S."/>
            <person name="Ichikawa N."/>
        </authorList>
    </citation>
    <scope>NUCLEOTIDE SEQUENCE [LARGE SCALE GENOMIC DNA]</scope>
    <source>
        <strain evidence="2 3">NBRC 102076</strain>
    </source>
</reference>
<feature type="transmembrane region" description="Helical" evidence="1">
    <location>
        <begin position="5"/>
        <end position="21"/>
    </location>
</feature>
<evidence type="ECO:0000313" key="2">
    <source>
        <dbReference type="EMBL" id="GEA60381.1"/>
    </source>
</evidence>
<name>A0A4Y3ILM2_9VIBR</name>
<organism evidence="2 3">
    <name type="scientific">Vibrio comitans NBRC 102076</name>
    <dbReference type="NCBI Taxonomy" id="1219078"/>
    <lineage>
        <taxon>Bacteria</taxon>
        <taxon>Pseudomonadati</taxon>
        <taxon>Pseudomonadota</taxon>
        <taxon>Gammaproteobacteria</taxon>
        <taxon>Vibrionales</taxon>
        <taxon>Vibrionaceae</taxon>
        <taxon>Vibrio</taxon>
    </lineage>
</organism>
<protein>
    <submittedName>
        <fullName evidence="2">Uncharacterized protein</fullName>
    </submittedName>
</protein>
<dbReference type="EMBL" id="BJLH01000006">
    <property type="protein sequence ID" value="GEA60381.1"/>
    <property type="molecule type" value="Genomic_DNA"/>
</dbReference>
<keyword evidence="3" id="KW-1185">Reference proteome</keyword>
<dbReference type="AlphaFoldDB" id="A0A4Y3ILM2"/>
<gene>
    <name evidence="2" type="ORF">VCO01S_15740</name>
</gene>
<keyword evidence="1" id="KW-0472">Membrane</keyword>
<accession>A0A4Y3ILM2</accession>
<sequence>MSIFWVNAILYAVIIGAWQVYQEGLLVLNEETVRFSSIGFALLVWALFLLIVDMLLSKEILKRLDMNAFSKSERTEMEKPFSLCSLLKV</sequence>
<keyword evidence="1" id="KW-1133">Transmembrane helix</keyword>
<dbReference type="RefSeq" id="WP_141270819.1">
    <property type="nucleotide sequence ID" value="NZ_BJLH01000006.1"/>
</dbReference>
<feature type="transmembrane region" description="Helical" evidence="1">
    <location>
        <begin position="33"/>
        <end position="56"/>
    </location>
</feature>
<keyword evidence="1" id="KW-0812">Transmembrane</keyword>